<comment type="caution">
    <text evidence="11">The sequence shown here is derived from an EMBL/GenBank/DDBJ whole genome shotgun (WGS) entry which is preliminary data.</text>
</comment>
<reference evidence="11" key="1">
    <citation type="submission" date="2019-10" db="EMBL/GenBank/DDBJ databases">
        <authorList>
            <consortium name="DOE Joint Genome Institute"/>
            <person name="Kuo A."/>
            <person name="Miyauchi S."/>
            <person name="Kiss E."/>
            <person name="Drula E."/>
            <person name="Kohler A."/>
            <person name="Sanchez-Garcia M."/>
            <person name="Andreopoulos B."/>
            <person name="Barry K.W."/>
            <person name="Bonito G."/>
            <person name="Buee M."/>
            <person name="Carver A."/>
            <person name="Chen C."/>
            <person name="Cichocki N."/>
            <person name="Clum A."/>
            <person name="Culley D."/>
            <person name="Crous P.W."/>
            <person name="Fauchery L."/>
            <person name="Girlanda M."/>
            <person name="Hayes R."/>
            <person name="Keri Z."/>
            <person name="LaButti K."/>
            <person name="Lipzen A."/>
            <person name="Lombard V."/>
            <person name="Magnuson J."/>
            <person name="Maillard F."/>
            <person name="Morin E."/>
            <person name="Murat C."/>
            <person name="Nolan M."/>
            <person name="Ohm R."/>
            <person name="Pangilinan J."/>
            <person name="Pereira M."/>
            <person name="Perotto S."/>
            <person name="Peter M."/>
            <person name="Riley R."/>
            <person name="Sitrit Y."/>
            <person name="Stielow B."/>
            <person name="Szollosi G."/>
            <person name="Zifcakova L."/>
            <person name="Stursova M."/>
            <person name="Spatafora J.W."/>
            <person name="Tedersoo L."/>
            <person name="Vaario L.-M."/>
            <person name="Yamada A."/>
            <person name="Yan M."/>
            <person name="Wang P."/>
            <person name="Xu J."/>
            <person name="Bruns T."/>
            <person name="Baldrian P."/>
            <person name="Vilgalys R."/>
            <person name="Henrissat B."/>
            <person name="Grigoriev I.V."/>
            <person name="Hibbett D."/>
            <person name="Nagy L.G."/>
            <person name="Martin F.M."/>
        </authorList>
    </citation>
    <scope>NUCLEOTIDE SEQUENCE</scope>
    <source>
        <strain evidence="11">BED1</strain>
    </source>
</reference>
<evidence type="ECO:0000256" key="9">
    <source>
        <dbReference type="ARBA" id="ARBA00023136"/>
    </source>
</evidence>
<feature type="transmembrane region" description="Helical" evidence="10">
    <location>
        <begin position="35"/>
        <end position="56"/>
    </location>
</feature>
<dbReference type="Proteomes" id="UP001194468">
    <property type="component" value="Unassembled WGS sequence"/>
</dbReference>
<evidence type="ECO:0000313" key="12">
    <source>
        <dbReference type="Proteomes" id="UP001194468"/>
    </source>
</evidence>
<dbReference type="AlphaFoldDB" id="A0AAD4G9M7"/>
<comment type="subcellular location">
    <subcellularLocation>
        <location evidence="1 10">Endoplasmic reticulum membrane</location>
        <topology evidence="1 10">Multi-pass membrane protein</topology>
    </subcellularLocation>
</comment>
<keyword evidence="7 10" id="KW-0256">Endoplasmic reticulum</keyword>
<dbReference type="EMBL" id="WHUW01000038">
    <property type="protein sequence ID" value="KAF8432707.1"/>
    <property type="molecule type" value="Genomic_DNA"/>
</dbReference>
<keyword evidence="9 10" id="KW-0472">Membrane</keyword>
<dbReference type="Pfam" id="PF03155">
    <property type="entry name" value="Alg6_Alg8"/>
    <property type="match status" value="1"/>
</dbReference>
<protein>
    <recommendedName>
        <fullName evidence="10">Alpha-1,3-glucosyltransferase</fullName>
        <ecNumber evidence="10">2.4.1.-</ecNumber>
    </recommendedName>
</protein>
<evidence type="ECO:0000256" key="1">
    <source>
        <dbReference type="ARBA" id="ARBA00004477"/>
    </source>
</evidence>
<evidence type="ECO:0000256" key="5">
    <source>
        <dbReference type="ARBA" id="ARBA00022679"/>
    </source>
</evidence>
<dbReference type="PANTHER" id="PTHR12413:SF1">
    <property type="entry name" value="DOLICHYL PYROPHOSPHATE MAN9GLCNAC2 ALPHA-1,3-GLUCOSYLTRANSFERASE"/>
    <property type="match status" value="1"/>
</dbReference>
<reference evidence="11" key="2">
    <citation type="journal article" date="2020" name="Nat. Commun.">
        <title>Large-scale genome sequencing of mycorrhizal fungi provides insights into the early evolution of symbiotic traits.</title>
        <authorList>
            <person name="Miyauchi S."/>
            <person name="Kiss E."/>
            <person name="Kuo A."/>
            <person name="Drula E."/>
            <person name="Kohler A."/>
            <person name="Sanchez-Garcia M."/>
            <person name="Morin E."/>
            <person name="Andreopoulos B."/>
            <person name="Barry K.W."/>
            <person name="Bonito G."/>
            <person name="Buee M."/>
            <person name="Carver A."/>
            <person name="Chen C."/>
            <person name="Cichocki N."/>
            <person name="Clum A."/>
            <person name="Culley D."/>
            <person name="Crous P.W."/>
            <person name="Fauchery L."/>
            <person name="Girlanda M."/>
            <person name="Hayes R.D."/>
            <person name="Keri Z."/>
            <person name="LaButti K."/>
            <person name="Lipzen A."/>
            <person name="Lombard V."/>
            <person name="Magnuson J."/>
            <person name="Maillard F."/>
            <person name="Murat C."/>
            <person name="Nolan M."/>
            <person name="Ohm R.A."/>
            <person name="Pangilinan J."/>
            <person name="Pereira M.F."/>
            <person name="Perotto S."/>
            <person name="Peter M."/>
            <person name="Pfister S."/>
            <person name="Riley R."/>
            <person name="Sitrit Y."/>
            <person name="Stielow J.B."/>
            <person name="Szollosi G."/>
            <person name="Zifcakova L."/>
            <person name="Stursova M."/>
            <person name="Spatafora J.W."/>
            <person name="Tedersoo L."/>
            <person name="Vaario L.M."/>
            <person name="Yamada A."/>
            <person name="Yan M."/>
            <person name="Wang P."/>
            <person name="Xu J."/>
            <person name="Bruns T."/>
            <person name="Baldrian P."/>
            <person name="Vilgalys R."/>
            <person name="Dunand C."/>
            <person name="Henrissat B."/>
            <person name="Grigoriev I.V."/>
            <person name="Hibbett D."/>
            <person name="Nagy L.G."/>
            <person name="Martin F.M."/>
        </authorList>
    </citation>
    <scope>NUCLEOTIDE SEQUENCE</scope>
    <source>
        <strain evidence="11">BED1</strain>
    </source>
</reference>
<evidence type="ECO:0000256" key="7">
    <source>
        <dbReference type="ARBA" id="ARBA00022824"/>
    </source>
</evidence>
<dbReference type="GO" id="GO:0005789">
    <property type="term" value="C:endoplasmic reticulum membrane"/>
    <property type="evidence" value="ECO:0007669"/>
    <property type="project" value="UniProtKB-SubCell"/>
</dbReference>
<dbReference type="PANTHER" id="PTHR12413">
    <property type="entry name" value="DOLICHYL GLYCOSYLTRANSFERASE"/>
    <property type="match status" value="1"/>
</dbReference>
<feature type="transmembrane region" description="Helical" evidence="10">
    <location>
        <begin position="6"/>
        <end position="23"/>
    </location>
</feature>
<evidence type="ECO:0000256" key="6">
    <source>
        <dbReference type="ARBA" id="ARBA00022692"/>
    </source>
</evidence>
<evidence type="ECO:0000256" key="2">
    <source>
        <dbReference type="ARBA" id="ARBA00004922"/>
    </source>
</evidence>
<accession>A0AAD4G9M7</accession>
<gene>
    <name evidence="11" type="ORF">L210DRAFT_3557657</name>
</gene>
<comment type="similarity">
    <text evidence="3 10">Belongs to the ALG6/ALG8 glucosyltransferase family.</text>
</comment>
<sequence length="63" mass="7067">MRASVITLDALIYVLALYAFTRIRHATRSSRTQHAALITLLIHPALLLIDFGHFQYNSVMLGA</sequence>
<evidence type="ECO:0000313" key="11">
    <source>
        <dbReference type="EMBL" id="KAF8432707.1"/>
    </source>
</evidence>
<name>A0AAD4G9M7_BOLED</name>
<keyword evidence="5 10" id="KW-0808">Transferase</keyword>
<proteinExistence type="inferred from homology"/>
<comment type="pathway">
    <text evidence="2 10">Protein modification; protein glycosylation.</text>
</comment>
<organism evidence="11 12">
    <name type="scientific">Boletus edulis BED1</name>
    <dbReference type="NCBI Taxonomy" id="1328754"/>
    <lineage>
        <taxon>Eukaryota</taxon>
        <taxon>Fungi</taxon>
        <taxon>Dikarya</taxon>
        <taxon>Basidiomycota</taxon>
        <taxon>Agaricomycotina</taxon>
        <taxon>Agaricomycetes</taxon>
        <taxon>Agaricomycetidae</taxon>
        <taxon>Boletales</taxon>
        <taxon>Boletineae</taxon>
        <taxon>Boletaceae</taxon>
        <taxon>Boletoideae</taxon>
        <taxon>Boletus</taxon>
    </lineage>
</organism>
<dbReference type="InterPro" id="IPR004856">
    <property type="entry name" value="Glyco_trans_ALG6/ALG8"/>
</dbReference>
<keyword evidence="6 10" id="KW-0812">Transmembrane</keyword>
<evidence type="ECO:0000256" key="8">
    <source>
        <dbReference type="ARBA" id="ARBA00022989"/>
    </source>
</evidence>
<evidence type="ECO:0000256" key="4">
    <source>
        <dbReference type="ARBA" id="ARBA00022676"/>
    </source>
</evidence>
<evidence type="ECO:0000256" key="10">
    <source>
        <dbReference type="RuleBase" id="RU363110"/>
    </source>
</evidence>
<dbReference type="EC" id="2.4.1.-" evidence="10"/>
<dbReference type="GO" id="GO:0042281">
    <property type="term" value="F:dolichyl pyrophosphate Man9GlcNAc2 alpha-1,3-glucosyltransferase activity"/>
    <property type="evidence" value="ECO:0007669"/>
    <property type="project" value="TreeGrafter"/>
</dbReference>
<evidence type="ECO:0000256" key="3">
    <source>
        <dbReference type="ARBA" id="ARBA00008715"/>
    </source>
</evidence>
<keyword evidence="8 10" id="KW-1133">Transmembrane helix</keyword>
<keyword evidence="4 10" id="KW-0328">Glycosyltransferase</keyword>
<keyword evidence="12" id="KW-1185">Reference proteome</keyword>
<comment type="caution">
    <text evidence="10">Lacks conserved residue(s) required for the propagation of feature annotation.</text>
</comment>